<comment type="caution">
    <text evidence="2">The sequence shown here is derived from an EMBL/GenBank/DDBJ whole genome shotgun (WGS) entry which is preliminary data.</text>
</comment>
<keyword evidence="3" id="KW-1185">Reference proteome</keyword>
<keyword evidence="2" id="KW-0808">Transferase</keyword>
<dbReference type="GO" id="GO:0016757">
    <property type="term" value="F:glycosyltransferase activity"/>
    <property type="evidence" value="ECO:0007669"/>
    <property type="project" value="UniProtKB-KW"/>
</dbReference>
<gene>
    <name evidence="2" type="ORF">ACFPIK_07885</name>
</gene>
<name>A0ABW0BXD4_9BACT</name>
<keyword evidence="2" id="KW-0328">Glycosyltransferase</keyword>
<dbReference type="Proteomes" id="UP001596163">
    <property type="component" value="Unassembled WGS sequence"/>
</dbReference>
<dbReference type="PANTHER" id="PTHR43685:SF2">
    <property type="entry name" value="GLYCOSYLTRANSFERASE 2-LIKE DOMAIN-CONTAINING PROTEIN"/>
    <property type="match status" value="1"/>
</dbReference>
<reference evidence="3" key="1">
    <citation type="journal article" date="2019" name="Int. J. Syst. Evol. Microbiol.">
        <title>The Global Catalogue of Microorganisms (GCM) 10K type strain sequencing project: providing services to taxonomists for standard genome sequencing and annotation.</title>
        <authorList>
            <consortium name="The Broad Institute Genomics Platform"/>
            <consortium name="The Broad Institute Genome Sequencing Center for Infectious Disease"/>
            <person name="Wu L."/>
            <person name="Ma J."/>
        </authorList>
    </citation>
    <scope>NUCLEOTIDE SEQUENCE [LARGE SCALE GENOMIC DNA]</scope>
    <source>
        <strain evidence="3">CGMCC 1.7030</strain>
    </source>
</reference>
<dbReference type="Pfam" id="PF00535">
    <property type="entry name" value="Glycos_transf_2"/>
    <property type="match status" value="1"/>
</dbReference>
<protein>
    <submittedName>
        <fullName evidence="2">Glycosyltransferase family A protein</fullName>
        <ecNumber evidence="2">2.4.-.-</ecNumber>
    </submittedName>
</protein>
<dbReference type="InterPro" id="IPR029044">
    <property type="entry name" value="Nucleotide-diphossugar_trans"/>
</dbReference>
<dbReference type="CDD" id="cd00761">
    <property type="entry name" value="Glyco_tranf_GTA_type"/>
    <property type="match status" value="1"/>
</dbReference>
<dbReference type="Gene3D" id="3.90.550.10">
    <property type="entry name" value="Spore Coat Polysaccharide Biosynthesis Protein SpsA, Chain A"/>
    <property type="match status" value="1"/>
</dbReference>
<evidence type="ECO:0000313" key="3">
    <source>
        <dbReference type="Proteomes" id="UP001596163"/>
    </source>
</evidence>
<dbReference type="EMBL" id="JBHSKS010000004">
    <property type="protein sequence ID" value="MFC5191684.1"/>
    <property type="molecule type" value="Genomic_DNA"/>
</dbReference>
<dbReference type="SUPFAM" id="SSF53448">
    <property type="entry name" value="Nucleotide-diphospho-sugar transferases"/>
    <property type="match status" value="1"/>
</dbReference>
<proteinExistence type="predicted"/>
<dbReference type="PANTHER" id="PTHR43685">
    <property type="entry name" value="GLYCOSYLTRANSFERASE"/>
    <property type="match status" value="1"/>
</dbReference>
<dbReference type="EC" id="2.4.-.-" evidence="2"/>
<accession>A0ABW0BXD4</accession>
<dbReference type="InterPro" id="IPR050834">
    <property type="entry name" value="Glycosyltransf_2"/>
</dbReference>
<sequence>MDRYPKVIGFVPTYNASHFIENTLNALAAQEYPNFEIWICDDASSDDTLEICQKYAEKDRRFKAWRNDKNLGWFKTSQNLWIAAAIESDFCFTNPHDDLPYPTYISELVSLLISKPNACLAIPGMENEYHDQTISSFYTHASGDLNVIDRTMVIIHRNIHYWWAPFHGLHRSENVLKAYPISTLSFGEKEFSLDLVAIMKMGFYGQFVTSDKILFKKVYKKNQFPRDGVMD</sequence>
<dbReference type="RefSeq" id="WP_377913958.1">
    <property type="nucleotide sequence ID" value="NZ_JBHSKS010000004.1"/>
</dbReference>
<dbReference type="InterPro" id="IPR001173">
    <property type="entry name" value="Glyco_trans_2-like"/>
</dbReference>
<evidence type="ECO:0000313" key="2">
    <source>
        <dbReference type="EMBL" id="MFC5191684.1"/>
    </source>
</evidence>
<organism evidence="2 3">
    <name type="scientific">Algoriphagus aquatilis</name>
    <dbReference type="NCBI Taxonomy" id="490186"/>
    <lineage>
        <taxon>Bacteria</taxon>
        <taxon>Pseudomonadati</taxon>
        <taxon>Bacteroidota</taxon>
        <taxon>Cytophagia</taxon>
        <taxon>Cytophagales</taxon>
        <taxon>Cyclobacteriaceae</taxon>
        <taxon>Algoriphagus</taxon>
    </lineage>
</organism>
<evidence type="ECO:0000259" key="1">
    <source>
        <dbReference type="Pfam" id="PF00535"/>
    </source>
</evidence>
<feature type="domain" description="Glycosyltransferase 2-like" evidence="1">
    <location>
        <begin position="11"/>
        <end position="130"/>
    </location>
</feature>